<dbReference type="RefSeq" id="WP_142494358.1">
    <property type="nucleotide sequence ID" value="NZ_FXTO01000026.1"/>
</dbReference>
<proteinExistence type="predicted"/>
<evidence type="ECO:0000313" key="1">
    <source>
        <dbReference type="EMBL" id="SMO93675.1"/>
    </source>
</evidence>
<evidence type="ECO:0000313" key="2">
    <source>
        <dbReference type="Proteomes" id="UP000316030"/>
    </source>
</evidence>
<dbReference type="AlphaFoldDB" id="A0A521FBX9"/>
<organism evidence="1 2">
    <name type="scientific">Thalassovita litoralis</name>
    <dbReference type="NCBI Taxonomy" id="1010611"/>
    <lineage>
        <taxon>Bacteria</taxon>
        <taxon>Pseudomonadati</taxon>
        <taxon>Pseudomonadota</taxon>
        <taxon>Alphaproteobacteria</taxon>
        <taxon>Rhodobacterales</taxon>
        <taxon>Roseobacteraceae</taxon>
        <taxon>Thalassovita</taxon>
    </lineage>
</organism>
<keyword evidence="2" id="KW-1185">Reference proteome</keyword>
<reference evidence="1 2" key="1">
    <citation type="submission" date="2017-05" db="EMBL/GenBank/DDBJ databases">
        <authorList>
            <person name="Varghese N."/>
            <person name="Submissions S."/>
        </authorList>
    </citation>
    <scope>NUCLEOTIDE SEQUENCE [LARGE SCALE GENOMIC DNA]</scope>
    <source>
        <strain evidence="1 2">DSM 29506</strain>
    </source>
</reference>
<accession>A0A521FBX9</accession>
<sequence length="90" mass="9534">MQSADNLQANFVVEAIDPQVLGAAEKLAKIYGYDRNGVERGVRAIYPVLVFLIGCGVSKESLKETLGTLIDGAEILIGVAQSQADGVVKQ</sequence>
<protein>
    <submittedName>
        <fullName evidence="1">Uncharacterized protein</fullName>
    </submittedName>
</protein>
<dbReference type="Proteomes" id="UP000316030">
    <property type="component" value="Unassembled WGS sequence"/>
</dbReference>
<name>A0A521FBX9_9RHOB</name>
<gene>
    <name evidence="1" type="ORF">SAMN06265173_12646</name>
</gene>
<dbReference type="EMBL" id="FXTO01000026">
    <property type="protein sequence ID" value="SMO93675.1"/>
    <property type="molecule type" value="Genomic_DNA"/>
</dbReference>